<sequence>MSETMRNTALFGIVFALIILTGFMQSWNVALLIINMGLISAIMALGVNLQWGFAGLFNVGVMGFVALGGLAVVLTSAAPVEGAWSAGGWRIMIALLAGAGTIVGTVMVRQRMSAGRTRNLVTFALLMGGFFLYRGIFDPGVAAVEAINPALQGNFGGLNLPVLLAWPMGGLLAAGVAWLIGKTALGLRSDYLAIATLGIAEIIIAVMKNEDWLARGVKNVVGLDRPVPYEIDLQNSSSFINHAEGLGIDVATASSLFVKLNYAILFTAVLLVIFVMAQMALNSPWGRMMRAIRDNEVAAEAMGKHVTNRHLQIFVLGSAICGIAGAMMTTLDGQLTPGTYQPLRYTFLIWVMVIVGGSGNNLGAVLGGFLIWFLWVQVEPFGLWLMEFITSGLSEDSWLRDHLIKSAAHMRLLTMGVVLLLVLRFSPRGLIPEK</sequence>
<feature type="transmembrane region" description="Helical" evidence="6">
    <location>
        <begin position="89"/>
        <end position="108"/>
    </location>
</feature>
<feature type="transmembrane region" description="Helical" evidence="6">
    <location>
        <begin position="262"/>
        <end position="281"/>
    </location>
</feature>
<dbReference type="InterPro" id="IPR043428">
    <property type="entry name" value="LivM-like"/>
</dbReference>
<gene>
    <name evidence="7" type="ORF">SHM7688_03249</name>
</gene>
<keyword evidence="8" id="KW-1185">Reference proteome</keyword>
<dbReference type="Pfam" id="PF02653">
    <property type="entry name" value="BPD_transp_2"/>
    <property type="match status" value="1"/>
</dbReference>
<evidence type="ECO:0000256" key="1">
    <source>
        <dbReference type="ARBA" id="ARBA00004651"/>
    </source>
</evidence>
<evidence type="ECO:0000256" key="6">
    <source>
        <dbReference type="SAM" id="Phobius"/>
    </source>
</evidence>
<feature type="transmembrane region" description="Helical" evidence="6">
    <location>
        <begin position="311"/>
        <end position="331"/>
    </location>
</feature>
<feature type="transmembrane region" description="Helical" evidence="6">
    <location>
        <begin position="56"/>
        <end position="77"/>
    </location>
</feature>
<keyword evidence="3 6" id="KW-0812">Transmembrane</keyword>
<evidence type="ECO:0000256" key="2">
    <source>
        <dbReference type="ARBA" id="ARBA00022475"/>
    </source>
</evidence>
<feature type="transmembrane region" description="Helical" evidence="6">
    <location>
        <begin position="191"/>
        <end position="207"/>
    </location>
</feature>
<evidence type="ECO:0000256" key="5">
    <source>
        <dbReference type="ARBA" id="ARBA00023136"/>
    </source>
</evidence>
<dbReference type="PANTHER" id="PTHR30482:SF10">
    <property type="entry name" value="HIGH-AFFINITY BRANCHED-CHAIN AMINO ACID TRANSPORT PROTEIN BRAE"/>
    <property type="match status" value="1"/>
</dbReference>
<dbReference type="EMBL" id="CYPW01000027">
    <property type="protein sequence ID" value="CUH53787.1"/>
    <property type="molecule type" value="Genomic_DNA"/>
</dbReference>
<dbReference type="InterPro" id="IPR001851">
    <property type="entry name" value="ABC_transp_permease"/>
</dbReference>
<accession>A0A0P1ET94</accession>
<evidence type="ECO:0000256" key="3">
    <source>
        <dbReference type="ARBA" id="ARBA00022692"/>
    </source>
</evidence>
<feature type="transmembrane region" description="Helical" evidence="6">
    <location>
        <begin position="157"/>
        <end position="179"/>
    </location>
</feature>
<dbReference type="RefSeq" id="WP_058240910.1">
    <property type="nucleotide sequence ID" value="NZ_CYPW01000027.1"/>
</dbReference>
<feature type="transmembrane region" description="Helical" evidence="6">
    <location>
        <begin position="7"/>
        <end position="24"/>
    </location>
</feature>
<reference evidence="7 8" key="1">
    <citation type="submission" date="2015-09" db="EMBL/GenBank/DDBJ databases">
        <authorList>
            <consortium name="Swine Surveillance"/>
        </authorList>
    </citation>
    <scope>NUCLEOTIDE SEQUENCE [LARGE SCALE GENOMIC DNA]</scope>
    <source>
        <strain evidence="7 8">CECT 7688</strain>
    </source>
</reference>
<dbReference type="GO" id="GO:0005886">
    <property type="term" value="C:plasma membrane"/>
    <property type="evidence" value="ECO:0007669"/>
    <property type="project" value="UniProtKB-SubCell"/>
</dbReference>
<proteinExistence type="predicted"/>
<dbReference type="CDD" id="cd06581">
    <property type="entry name" value="TM_PBP1_LivM_like"/>
    <property type="match status" value="1"/>
</dbReference>
<feature type="transmembrane region" description="Helical" evidence="6">
    <location>
        <begin position="30"/>
        <end position="49"/>
    </location>
</feature>
<dbReference type="OrthoDB" id="9814461at2"/>
<dbReference type="PANTHER" id="PTHR30482">
    <property type="entry name" value="HIGH-AFFINITY BRANCHED-CHAIN AMINO ACID TRANSPORT SYSTEM PERMEASE"/>
    <property type="match status" value="1"/>
</dbReference>
<dbReference type="AlphaFoldDB" id="A0A0P1ET94"/>
<dbReference type="GO" id="GO:0015658">
    <property type="term" value="F:branched-chain amino acid transmembrane transporter activity"/>
    <property type="evidence" value="ECO:0007669"/>
    <property type="project" value="InterPro"/>
</dbReference>
<name>A0A0P1ET94_9RHOB</name>
<feature type="transmembrane region" description="Helical" evidence="6">
    <location>
        <begin position="343"/>
        <end position="362"/>
    </location>
</feature>
<evidence type="ECO:0000313" key="7">
    <source>
        <dbReference type="EMBL" id="CUH53787.1"/>
    </source>
</evidence>
<keyword evidence="5 6" id="KW-0472">Membrane</keyword>
<evidence type="ECO:0000256" key="4">
    <source>
        <dbReference type="ARBA" id="ARBA00022989"/>
    </source>
</evidence>
<dbReference type="STRING" id="321267.SHM7688_03249"/>
<protein>
    <submittedName>
        <fullName evidence="7">Leucine/isoleucine/valine transporter permease subunit</fullName>
    </submittedName>
</protein>
<dbReference type="Proteomes" id="UP000054823">
    <property type="component" value="Unassembled WGS sequence"/>
</dbReference>
<keyword evidence="4 6" id="KW-1133">Transmembrane helix</keyword>
<comment type="subcellular location">
    <subcellularLocation>
        <location evidence="1">Cell membrane</location>
        <topology evidence="1">Multi-pass membrane protein</topology>
    </subcellularLocation>
</comment>
<keyword evidence="2" id="KW-1003">Cell membrane</keyword>
<organism evidence="7 8">
    <name type="scientific">Shimia marina</name>
    <dbReference type="NCBI Taxonomy" id="321267"/>
    <lineage>
        <taxon>Bacteria</taxon>
        <taxon>Pseudomonadati</taxon>
        <taxon>Pseudomonadota</taxon>
        <taxon>Alphaproteobacteria</taxon>
        <taxon>Rhodobacterales</taxon>
        <taxon>Roseobacteraceae</taxon>
    </lineage>
</organism>
<evidence type="ECO:0000313" key="8">
    <source>
        <dbReference type="Proteomes" id="UP000054823"/>
    </source>
</evidence>
<feature type="transmembrane region" description="Helical" evidence="6">
    <location>
        <begin position="120"/>
        <end position="137"/>
    </location>
</feature>